<dbReference type="Pfam" id="PF07061">
    <property type="entry name" value="Swi5"/>
    <property type="match status" value="1"/>
</dbReference>
<dbReference type="AlphaFoldDB" id="A0A8E2EUT7"/>
<evidence type="ECO:0000256" key="4">
    <source>
        <dbReference type="SAM" id="MobiDB-lite"/>
    </source>
</evidence>
<feature type="region of interest" description="Disordered" evidence="4">
    <location>
        <begin position="88"/>
        <end position="123"/>
    </location>
</feature>
<gene>
    <name evidence="5" type="ORF">AOQ84DRAFT_379992</name>
</gene>
<evidence type="ECO:0000313" key="6">
    <source>
        <dbReference type="Proteomes" id="UP000250140"/>
    </source>
</evidence>
<organism evidence="5 6">
    <name type="scientific">Glonium stellatum</name>
    <dbReference type="NCBI Taxonomy" id="574774"/>
    <lineage>
        <taxon>Eukaryota</taxon>
        <taxon>Fungi</taxon>
        <taxon>Dikarya</taxon>
        <taxon>Ascomycota</taxon>
        <taxon>Pezizomycotina</taxon>
        <taxon>Dothideomycetes</taxon>
        <taxon>Pleosporomycetidae</taxon>
        <taxon>Gloniales</taxon>
        <taxon>Gloniaceae</taxon>
        <taxon>Glonium</taxon>
    </lineage>
</organism>
<dbReference type="GO" id="GO:0034974">
    <property type="term" value="C:Swi5-Swi2 complex"/>
    <property type="evidence" value="ECO:0007669"/>
    <property type="project" value="TreeGrafter"/>
</dbReference>
<evidence type="ECO:0000256" key="1">
    <source>
        <dbReference type="ARBA" id="ARBA00008060"/>
    </source>
</evidence>
<feature type="compositionally biased region" description="Low complexity" evidence="4">
    <location>
        <begin position="21"/>
        <end position="30"/>
    </location>
</feature>
<accession>A0A8E2EUT7</accession>
<comment type="similarity">
    <text evidence="1">Belongs to the SWI5/SAE3 family.</text>
</comment>
<evidence type="ECO:0000256" key="2">
    <source>
        <dbReference type="ARBA" id="ARBA00022763"/>
    </source>
</evidence>
<reference evidence="5 6" key="1">
    <citation type="journal article" date="2016" name="Nat. Commun.">
        <title>Ectomycorrhizal ecology is imprinted in the genome of the dominant symbiotic fungus Cenococcum geophilum.</title>
        <authorList>
            <consortium name="DOE Joint Genome Institute"/>
            <person name="Peter M."/>
            <person name="Kohler A."/>
            <person name="Ohm R.A."/>
            <person name="Kuo A."/>
            <person name="Krutzmann J."/>
            <person name="Morin E."/>
            <person name="Arend M."/>
            <person name="Barry K.W."/>
            <person name="Binder M."/>
            <person name="Choi C."/>
            <person name="Clum A."/>
            <person name="Copeland A."/>
            <person name="Grisel N."/>
            <person name="Haridas S."/>
            <person name="Kipfer T."/>
            <person name="LaButti K."/>
            <person name="Lindquist E."/>
            <person name="Lipzen A."/>
            <person name="Maire R."/>
            <person name="Meier B."/>
            <person name="Mihaltcheva S."/>
            <person name="Molinier V."/>
            <person name="Murat C."/>
            <person name="Poggeler S."/>
            <person name="Quandt C.A."/>
            <person name="Sperisen C."/>
            <person name="Tritt A."/>
            <person name="Tisserant E."/>
            <person name="Crous P.W."/>
            <person name="Henrissat B."/>
            <person name="Nehls U."/>
            <person name="Egli S."/>
            <person name="Spatafora J.W."/>
            <person name="Grigoriev I.V."/>
            <person name="Martin F.M."/>
        </authorList>
    </citation>
    <scope>NUCLEOTIDE SEQUENCE [LARGE SCALE GENOMIC DNA]</scope>
    <source>
        <strain evidence="5 6">CBS 207.34</strain>
    </source>
</reference>
<evidence type="ECO:0000313" key="5">
    <source>
        <dbReference type="EMBL" id="OCL05040.1"/>
    </source>
</evidence>
<evidence type="ECO:0000256" key="3">
    <source>
        <dbReference type="ARBA" id="ARBA00023204"/>
    </source>
</evidence>
<evidence type="ECO:0008006" key="7">
    <source>
        <dbReference type="Google" id="ProtNLM"/>
    </source>
</evidence>
<dbReference type="PANTHER" id="PTHR28529:SF2">
    <property type="entry name" value="DNA REPAIR PROTEIN SWI5 HOMOLOG"/>
    <property type="match status" value="1"/>
</dbReference>
<name>A0A8E2EUT7_9PEZI</name>
<feature type="region of interest" description="Disordered" evidence="4">
    <location>
        <begin position="1"/>
        <end position="42"/>
    </location>
</feature>
<dbReference type="GO" id="GO:0000709">
    <property type="term" value="P:meiotic joint molecule formation"/>
    <property type="evidence" value="ECO:0007669"/>
    <property type="project" value="TreeGrafter"/>
</dbReference>
<dbReference type="Gene3D" id="1.20.5.170">
    <property type="match status" value="1"/>
</dbReference>
<dbReference type="GO" id="GO:0010772">
    <property type="term" value="P:meiotic DNA recombinase assembly involved in reciprocal meiotic recombination"/>
    <property type="evidence" value="ECO:0007669"/>
    <property type="project" value="TreeGrafter"/>
</dbReference>
<keyword evidence="6" id="KW-1185">Reference proteome</keyword>
<protein>
    <recommendedName>
        <fullName evidence="7">Swi5-domain-containing protein</fullName>
    </recommendedName>
</protein>
<feature type="compositionally biased region" description="Polar residues" evidence="4">
    <location>
        <begin position="103"/>
        <end position="116"/>
    </location>
</feature>
<keyword evidence="3" id="KW-0234">DNA repair</keyword>
<sequence length="236" mass="25139">MKNTASEEALRAIPDSEEEALSSSPESVASFPIKPTPTRVDEPCHRHLERVVTEALKTAEESMLHTKDYHESIDLPRDLVTNTQRNGMPTQSGQALATACKSKASSLESGHKSQSPKALKSDPSMTVAELTAQRAALIDSFVSIPRLASLLHTQGQLPGSISIRTDSGTGALANSSGPPETAVLGAAKDIIAQHIKLLHTYNEIKDIGQGLMGLIADARGVRIVEVQEEFGIGAKD</sequence>
<proteinExistence type="inferred from homology"/>
<dbReference type="Proteomes" id="UP000250140">
    <property type="component" value="Unassembled WGS sequence"/>
</dbReference>
<dbReference type="InterPro" id="IPR010760">
    <property type="entry name" value="DNA-repair_Swi5"/>
</dbReference>
<dbReference type="PANTHER" id="PTHR28529">
    <property type="entry name" value="DNA REPAIR PROTEIN SWI5 HOMOLOG"/>
    <property type="match status" value="1"/>
</dbReference>
<dbReference type="EMBL" id="KV750387">
    <property type="protein sequence ID" value="OCL05040.1"/>
    <property type="molecule type" value="Genomic_DNA"/>
</dbReference>
<keyword evidence="2" id="KW-0227">DNA damage</keyword>
<dbReference type="OrthoDB" id="255837at2759"/>
<dbReference type="GO" id="GO:0032798">
    <property type="term" value="C:Swi5-Sfr1 complex"/>
    <property type="evidence" value="ECO:0007669"/>
    <property type="project" value="TreeGrafter"/>
</dbReference>